<keyword evidence="3" id="KW-1185">Reference proteome</keyword>
<dbReference type="RefSeq" id="WP_091514258.1">
    <property type="nucleotide sequence ID" value="NZ_FOLE01000008.1"/>
</dbReference>
<dbReference type="STRING" id="927664.SAMN05421780_108187"/>
<evidence type="ECO:0000256" key="1">
    <source>
        <dbReference type="SAM" id="Coils"/>
    </source>
</evidence>
<evidence type="ECO:0000313" key="3">
    <source>
        <dbReference type="Proteomes" id="UP000199514"/>
    </source>
</evidence>
<keyword evidence="1" id="KW-0175">Coiled coil</keyword>
<dbReference type="EMBL" id="FOLE01000008">
    <property type="protein sequence ID" value="SFC71199.1"/>
    <property type="molecule type" value="Genomic_DNA"/>
</dbReference>
<protein>
    <submittedName>
        <fullName evidence="2">Uncharacterized protein</fullName>
    </submittedName>
</protein>
<gene>
    <name evidence="2" type="ORF">SAMN05421780_108187</name>
</gene>
<proteinExistence type="predicted"/>
<reference evidence="2 3" key="1">
    <citation type="submission" date="2016-10" db="EMBL/GenBank/DDBJ databases">
        <authorList>
            <person name="de Groot N.N."/>
        </authorList>
    </citation>
    <scope>NUCLEOTIDE SEQUENCE [LARGE SCALE GENOMIC DNA]</scope>
    <source>
        <strain evidence="2 3">DSM 6793</strain>
    </source>
</reference>
<organism evidence="2 3">
    <name type="scientific">Flexibacter flexilis DSM 6793</name>
    <dbReference type="NCBI Taxonomy" id="927664"/>
    <lineage>
        <taxon>Bacteria</taxon>
        <taxon>Pseudomonadati</taxon>
        <taxon>Bacteroidota</taxon>
        <taxon>Cytophagia</taxon>
        <taxon>Cytophagales</taxon>
        <taxon>Flexibacteraceae</taxon>
        <taxon>Flexibacter</taxon>
    </lineage>
</organism>
<name>A0A1I1LDV5_9BACT</name>
<evidence type="ECO:0000313" key="2">
    <source>
        <dbReference type="EMBL" id="SFC71199.1"/>
    </source>
</evidence>
<sequence>MEDKNKKPVSEEQDLQAELKAERAKNAQLEADKAEQAAIIKELSEQLAQSEARIKQTERKHGQVAITFEGRDYHLAAPKISTPLGVITAEQLADDAKLLAKLVKEINGFVDLYLKPVPAQEKGI</sequence>
<feature type="coiled-coil region" evidence="1">
    <location>
        <begin position="12"/>
        <end position="60"/>
    </location>
</feature>
<dbReference type="Proteomes" id="UP000199514">
    <property type="component" value="Unassembled WGS sequence"/>
</dbReference>
<accession>A0A1I1LDV5</accession>
<dbReference type="AlphaFoldDB" id="A0A1I1LDV5"/>